<dbReference type="SUPFAM" id="SSF103642">
    <property type="entry name" value="Sec-C motif"/>
    <property type="match status" value="1"/>
</dbReference>
<dbReference type="OMA" id="IWGIFFH"/>
<reference evidence="1 2" key="1">
    <citation type="submission" date="2017-07" db="EMBL/GenBank/DDBJ databases">
        <title>Isolation and whole genome analysis of endospore-forming bacteria from heroin.</title>
        <authorList>
            <person name="Kalinowski J."/>
            <person name="Ahrens B."/>
            <person name="Al-Dilaimi A."/>
            <person name="Winkler A."/>
            <person name="Wibberg D."/>
            <person name="Schleenbecker U."/>
            <person name="Ruckert C."/>
            <person name="Wolfel R."/>
            <person name="Grass G."/>
        </authorList>
    </citation>
    <scope>NUCLEOTIDE SEQUENCE [LARGE SCALE GENOMIC DNA]</scope>
    <source>
        <strain evidence="1 2">7539</strain>
    </source>
</reference>
<dbReference type="SUPFAM" id="SSF47954">
    <property type="entry name" value="Cyclin-like"/>
    <property type="match status" value="1"/>
</dbReference>
<dbReference type="EMBL" id="NPCC01000023">
    <property type="protein sequence ID" value="PAE88099.1"/>
    <property type="molecule type" value="Genomic_DNA"/>
</dbReference>
<organism evidence="1 2">
    <name type="scientific">Shouchella clausii</name>
    <name type="common">Alkalihalobacillus clausii</name>
    <dbReference type="NCBI Taxonomy" id="79880"/>
    <lineage>
        <taxon>Bacteria</taxon>
        <taxon>Bacillati</taxon>
        <taxon>Bacillota</taxon>
        <taxon>Bacilli</taxon>
        <taxon>Bacillales</taxon>
        <taxon>Bacillaceae</taxon>
        <taxon>Shouchella</taxon>
    </lineage>
</organism>
<evidence type="ECO:0000313" key="2">
    <source>
        <dbReference type="Proteomes" id="UP000216207"/>
    </source>
</evidence>
<sequence>MPKRNDLCPCGSGKKYKKCCMNRSSSQAMVVQDELNQLETELLYMAFTRYQKQLTNWVQSYHSVYPEADKTVTETLSSMLLVWLIFTKPIQEDETTIFDVFYEGKKRKIKRPKTAFLLETWKHTRPAVLEIKQQTDERVYRSVDLLTGQQIDHTLPTEHEKTARPGSTVIGFPAKSDAHMSFIGPVISHLPEKTAAIKQKVASFVNETEDAFLQKWPQLLSALLNSEQAPTVAPDQFRWHTDKQKETAEALLNGLRLDRCPPEIEMLALEKWNQFCQEQNPAIRKPAAYAAAMEYALQTIAPISATQKALAKKYGVSPSTISARSAEIVTVLKETATA</sequence>
<evidence type="ECO:0000313" key="1">
    <source>
        <dbReference type="EMBL" id="PAE88099.1"/>
    </source>
</evidence>
<dbReference type="Gene3D" id="3.10.450.50">
    <property type="match status" value="1"/>
</dbReference>
<dbReference type="RefSeq" id="WP_011246291.1">
    <property type="nucleotide sequence ID" value="NZ_CP174174.1"/>
</dbReference>
<dbReference type="Proteomes" id="UP000216207">
    <property type="component" value="Unassembled WGS sequence"/>
</dbReference>
<dbReference type="AlphaFoldDB" id="A0A268NXV2"/>
<comment type="caution">
    <text evidence="1">The sequence shown here is derived from an EMBL/GenBank/DDBJ whole genome shotgun (WGS) entry which is preliminary data.</text>
</comment>
<name>A0A268NXV2_SHOCL</name>
<dbReference type="InterPro" id="IPR004027">
    <property type="entry name" value="SEC_C_motif"/>
</dbReference>
<gene>
    <name evidence="1" type="ORF">CHH72_14720</name>
</gene>
<dbReference type="Pfam" id="PF02810">
    <property type="entry name" value="SEC-C"/>
    <property type="match status" value="1"/>
</dbReference>
<proteinExistence type="predicted"/>
<protein>
    <recommendedName>
        <fullName evidence="3">HTH psq-type domain-containing protein</fullName>
    </recommendedName>
</protein>
<dbReference type="InterPro" id="IPR036915">
    <property type="entry name" value="Cyclin-like_sf"/>
</dbReference>
<evidence type="ECO:0008006" key="3">
    <source>
        <dbReference type="Google" id="ProtNLM"/>
    </source>
</evidence>
<accession>A0A268NXV2</accession>